<dbReference type="EMBL" id="CP042593">
    <property type="protein sequence ID" value="QED50012.1"/>
    <property type="molecule type" value="Genomic_DNA"/>
</dbReference>
<keyword evidence="1" id="KW-0732">Signal</keyword>
<proteinExistence type="predicted"/>
<gene>
    <name evidence="2" type="ORF">FSZ17_05480</name>
</gene>
<name>A0A5B8ZA53_CYTDA</name>
<feature type="signal peptide" evidence="1">
    <location>
        <begin position="1"/>
        <end position="24"/>
    </location>
</feature>
<dbReference type="Proteomes" id="UP000321555">
    <property type="component" value="Chromosome"/>
</dbReference>
<organism evidence="2 3">
    <name type="scientific">Cytobacillus dafuensis</name>
    <name type="common">Bacillus dafuensis</name>
    <dbReference type="NCBI Taxonomy" id="1742359"/>
    <lineage>
        <taxon>Bacteria</taxon>
        <taxon>Bacillati</taxon>
        <taxon>Bacillota</taxon>
        <taxon>Bacilli</taxon>
        <taxon>Bacillales</taxon>
        <taxon>Bacillaceae</taxon>
        <taxon>Cytobacillus</taxon>
    </lineage>
</organism>
<sequence length="163" mass="17750">MKKISALLVLVGVALLIGCTSNKANSEVLLPEGIPDFVQESDFEGIDWDKKADTFNDNIIGNENKSGVIGADAPSLNGQKWMWHLWGIENPRQTELTVVGYHKETGTVHQVLTTGWTIGLGGENNGADAHAPSSVKIPKSGEWAILLYTDGKLFDTLIYEINE</sequence>
<protein>
    <recommendedName>
        <fullName evidence="4">DUF4871 domain-containing protein</fullName>
    </recommendedName>
</protein>
<dbReference type="OrthoDB" id="2381403at2"/>
<evidence type="ECO:0000313" key="2">
    <source>
        <dbReference type="EMBL" id="QED50012.1"/>
    </source>
</evidence>
<evidence type="ECO:0000313" key="3">
    <source>
        <dbReference type="Proteomes" id="UP000321555"/>
    </source>
</evidence>
<evidence type="ECO:0000256" key="1">
    <source>
        <dbReference type="SAM" id="SignalP"/>
    </source>
</evidence>
<dbReference type="AlphaFoldDB" id="A0A5B8ZA53"/>
<dbReference type="PROSITE" id="PS51257">
    <property type="entry name" value="PROKAR_LIPOPROTEIN"/>
    <property type="match status" value="1"/>
</dbReference>
<evidence type="ECO:0008006" key="4">
    <source>
        <dbReference type="Google" id="ProtNLM"/>
    </source>
</evidence>
<dbReference type="Gene3D" id="2.60.40.3830">
    <property type="match status" value="1"/>
</dbReference>
<reference evidence="3" key="1">
    <citation type="submission" date="2019-08" db="EMBL/GenBank/DDBJ databases">
        <authorList>
            <person name="Zheng X."/>
        </authorList>
    </citation>
    <scope>NUCLEOTIDE SEQUENCE [LARGE SCALE GENOMIC DNA]</scope>
    <source>
        <strain evidence="3">FJAT-25496</strain>
    </source>
</reference>
<keyword evidence="3" id="KW-1185">Reference proteome</keyword>
<feature type="chain" id="PRO_5038635021" description="DUF4871 domain-containing protein" evidence="1">
    <location>
        <begin position="25"/>
        <end position="163"/>
    </location>
</feature>
<accession>A0A5B8ZA53</accession>
<dbReference type="KEGG" id="bda:FSZ17_05480"/>